<evidence type="ECO:0000313" key="8">
    <source>
        <dbReference type="EMBL" id="OGN07821.1"/>
    </source>
</evidence>
<dbReference type="GO" id="GO:0070062">
    <property type="term" value="C:extracellular exosome"/>
    <property type="evidence" value="ECO:0007669"/>
    <property type="project" value="UniProtKB-ARBA"/>
</dbReference>
<feature type="domain" description="Aminoacyl-transfer RNA synthetases class-II family profile" evidence="7">
    <location>
        <begin position="10"/>
        <end position="335"/>
    </location>
</feature>
<dbReference type="InterPro" id="IPR027031">
    <property type="entry name" value="Gly-tRNA_synthase/POLG2"/>
</dbReference>
<dbReference type="PRINTS" id="PR01043">
    <property type="entry name" value="TRNASYNTHGLY"/>
</dbReference>
<dbReference type="GO" id="GO:0005737">
    <property type="term" value="C:cytoplasm"/>
    <property type="evidence" value="ECO:0007669"/>
    <property type="project" value="TreeGrafter"/>
</dbReference>
<dbReference type="SUPFAM" id="SSF55681">
    <property type="entry name" value="Class II aaRS and biotin synthetases"/>
    <property type="match status" value="1"/>
</dbReference>
<protein>
    <submittedName>
        <fullName evidence="8">Glycine--tRNA ligase</fullName>
    </submittedName>
</protein>
<dbReference type="EMBL" id="MGJO01000064">
    <property type="protein sequence ID" value="OGN07821.1"/>
    <property type="molecule type" value="Genomic_DNA"/>
</dbReference>
<dbReference type="AlphaFoldDB" id="A0A1F8F3V5"/>
<dbReference type="PROSITE" id="PS50862">
    <property type="entry name" value="AA_TRNA_LIGASE_II"/>
    <property type="match status" value="1"/>
</dbReference>
<dbReference type="InterPro" id="IPR045864">
    <property type="entry name" value="aa-tRNA-synth_II/BPL/LPL"/>
</dbReference>
<dbReference type="FunFam" id="3.40.50.800:FF:000002">
    <property type="entry name" value="Glycine--tRNA ligase"/>
    <property type="match status" value="1"/>
</dbReference>
<evidence type="ECO:0000256" key="2">
    <source>
        <dbReference type="ARBA" id="ARBA00022598"/>
    </source>
</evidence>
<keyword evidence="1" id="KW-0963">Cytoplasm</keyword>
<dbReference type="PANTHER" id="PTHR10745">
    <property type="entry name" value="GLYCYL-TRNA SYNTHETASE/DNA POLYMERASE SUBUNIT GAMMA-2"/>
    <property type="match status" value="1"/>
</dbReference>
<dbReference type="GO" id="GO:0015966">
    <property type="term" value="P:diadenosine tetraphosphate biosynthetic process"/>
    <property type="evidence" value="ECO:0007669"/>
    <property type="project" value="UniProtKB-ARBA"/>
</dbReference>
<evidence type="ECO:0000313" key="9">
    <source>
        <dbReference type="Proteomes" id="UP000178908"/>
    </source>
</evidence>
<dbReference type="SUPFAM" id="SSF52954">
    <property type="entry name" value="Class II aaRS ABD-related"/>
    <property type="match status" value="1"/>
</dbReference>
<dbReference type="Pfam" id="PF00587">
    <property type="entry name" value="tRNA-synt_2b"/>
    <property type="match status" value="1"/>
</dbReference>
<keyword evidence="3" id="KW-0547">Nucleotide-binding</keyword>
<evidence type="ECO:0000256" key="4">
    <source>
        <dbReference type="ARBA" id="ARBA00022840"/>
    </source>
</evidence>
<keyword evidence="4" id="KW-0067">ATP-binding</keyword>
<reference evidence="8 9" key="1">
    <citation type="journal article" date="2016" name="Nat. Commun.">
        <title>Thousands of microbial genomes shed light on interconnected biogeochemical processes in an aquifer system.</title>
        <authorList>
            <person name="Anantharaman K."/>
            <person name="Brown C.T."/>
            <person name="Hug L.A."/>
            <person name="Sharon I."/>
            <person name="Castelle C.J."/>
            <person name="Probst A.J."/>
            <person name="Thomas B.C."/>
            <person name="Singh A."/>
            <person name="Wilkins M.J."/>
            <person name="Karaoz U."/>
            <person name="Brodie E.L."/>
            <person name="Williams K.H."/>
            <person name="Hubbard S.S."/>
            <person name="Banfield J.F."/>
        </authorList>
    </citation>
    <scope>NUCLEOTIDE SEQUENCE [LARGE SCALE GENOMIC DNA]</scope>
</reference>
<dbReference type="InterPro" id="IPR036621">
    <property type="entry name" value="Anticodon-bd_dom_sf"/>
</dbReference>
<dbReference type="GO" id="GO:1990742">
    <property type="term" value="C:microvesicle"/>
    <property type="evidence" value="ECO:0007669"/>
    <property type="project" value="UniProtKB-ARBA"/>
</dbReference>
<evidence type="ECO:0000256" key="5">
    <source>
        <dbReference type="ARBA" id="ARBA00022917"/>
    </source>
</evidence>
<keyword evidence="5" id="KW-0648">Protein biosynthesis</keyword>
<organism evidence="8 9">
    <name type="scientific">Candidatus Yanofskybacteria bacterium RIFCSPHIGHO2_02_FULL_39_10</name>
    <dbReference type="NCBI Taxonomy" id="1802674"/>
    <lineage>
        <taxon>Bacteria</taxon>
        <taxon>Candidatus Yanofskyibacteriota</taxon>
    </lineage>
</organism>
<comment type="caution">
    <text evidence="8">The sequence shown here is derived from an EMBL/GenBank/DDBJ whole genome shotgun (WGS) entry which is preliminary data.</text>
</comment>
<evidence type="ECO:0000256" key="6">
    <source>
        <dbReference type="ARBA" id="ARBA00023146"/>
    </source>
</evidence>
<sequence>MAKEEQNLLEKVVSLCKRRGFIFPGSEIYGGLAGFYDYGPLGVEMKNNLKSLWWKWMTKEHEDIVGIDGAIITNPEVWEASGHVKSFVDPLVECKKCHHRFKADDIEGDKCPDCGGPLTDPKIFNTLVPTRLGVIEDEKIDAYLRGEACQTIYLNYKNVLDSTRVKIPFGICQIGKAFRNEVTPGNFLFRQREFEQWDLQWFCHPSEMGEWFDYWKTERMDWYKSIFTNPDNLGFYEHEKLAHYAKKAFDIEYKASPIGKEMEGIHWRGDWDLSRHSEYSGQDLSYTDAETNEKFIPNIVETSGGVDRTFLFLLLDAYQEEDDRVVLKLHPKLAPYKVAVFPLLKNKPELVNKAKLIYQDLRKDFNAVWDDRGNIGKRYYSQDEIGTPYCITVDFQTLEDNTVTLRNRDTTKQKRVSVDEISKIIKDKISQ</sequence>
<accession>A0A1F8F3V5</accession>
<dbReference type="CDD" id="cd00774">
    <property type="entry name" value="GlyRS-like_core"/>
    <property type="match status" value="1"/>
</dbReference>
<dbReference type="Gene3D" id="3.40.50.800">
    <property type="entry name" value="Anticodon-binding domain"/>
    <property type="match status" value="1"/>
</dbReference>
<dbReference type="GO" id="GO:0004081">
    <property type="term" value="F:bis(5'-nucleosyl)-tetraphosphatase (asymmetrical) activity"/>
    <property type="evidence" value="ECO:0007669"/>
    <property type="project" value="UniProtKB-ARBA"/>
</dbReference>
<dbReference type="Proteomes" id="UP000178908">
    <property type="component" value="Unassembled WGS sequence"/>
</dbReference>
<keyword evidence="2 8" id="KW-0436">Ligase</keyword>
<gene>
    <name evidence="8" type="ORF">A3C61_00570</name>
</gene>
<evidence type="ECO:0000256" key="1">
    <source>
        <dbReference type="ARBA" id="ARBA00022490"/>
    </source>
</evidence>
<dbReference type="GO" id="GO:0006426">
    <property type="term" value="P:glycyl-tRNA aminoacylation"/>
    <property type="evidence" value="ECO:0007669"/>
    <property type="project" value="TreeGrafter"/>
</dbReference>
<dbReference type="Pfam" id="PF03129">
    <property type="entry name" value="HGTP_anticodon"/>
    <property type="match status" value="1"/>
</dbReference>
<evidence type="ECO:0000256" key="3">
    <source>
        <dbReference type="ARBA" id="ARBA00022741"/>
    </source>
</evidence>
<dbReference type="PANTHER" id="PTHR10745:SF8">
    <property type="entry name" value="DNA POLYMERASE SUBUNIT GAMMA-2, MITOCHONDRIAL"/>
    <property type="match status" value="1"/>
</dbReference>
<dbReference type="InterPro" id="IPR004154">
    <property type="entry name" value="Anticodon-bd"/>
</dbReference>
<dbReference type="InterPro" id="IPR002314">
    <property type="entry name" value="aa-tRNA-synt_IIb"/>
</dbReference>
<proteinExistence type="predicted"/>
<dbReference type="NCBIfam" id="NF003211">
    <property type="entry name" value="PRK04173.1"/>
    <property type="match status" value="1"/>
</dbReference>
<dbReference type="InterPro" id="IPR033731">
    <property type="entry name" value="GlyRS-like_core"/>
</dbReference>
<dbReference type="GO" id="GO:0005524">
    <property type="term" value="F:ATP binding"/>
    <property type="evidence" value="ECO:0007669"/>
    <property type="project" value="UniProtKB-KW"/>
</dbReference>
<name>A0A1F8F3V5_9BACT</name>
<dbReference type="CDD" id="cd00858">
    <property type="entry name" value="GlyRS_anticodon"/>
    <property type="match status" value="1"/>
</dbReference>
<dbReference type="Gene3D" id="3.30.930.10">
    <property type="entry name" value="Bira Bifunctional Protein, Domain 2"/>
    <property type="match status" value="1"/>
</dbReference>
<evidence type="ECO:0000259" key="7">
    <source>
        <dbReference type="PROSITE" id="PS50862"/>
    </source>
</evidence>
<dbReference type="GO" id="GO:0004820">
    <property type="term" value="F:glycine-tRNA ligase activity"/>
    <property type="evidence" value="ECO:0007669"/>
    <property type="project" value="TreeGrafter"/>
</dbReference>
<keyword evidence="6" id="KW-0030">Aminoacyl-tRNA synthetase</keyword>
<dbReference type="InterPro" id="IPR006195">
    <property type="entry name" value="aa-tRNA-synth_II"/>
</dbReference>